<dbReference type="EMBL" id="MN738902">
    <property type="protein sequence ID" value="QHT30500.1"/>
    <property type="molecule type" value="Genomic_DNA"/>
</dbReference>
<sequence length="83" mass="10200">MNNELLYLLNNFIIEIIYKHNYFNENEYRSIKNINNSSKIEYEYDNDTTSKNKIDVQHYTFYFLLEYIKNITSNNNKTNRTQL</sequence>
<evidence type="ECO:0000313" key="1">
    <source>
        <dbReference type="EMBL" id="QHT30500.1"/>
    </source>
</evidence>
<protein>
    <submittedName>
        <fullName evidence="1">Uncharacterized protein</fullName>
    </submittedName>
</protein>
<reference evidence="1" key="1">
    <citation type="journal article" date="2020" name="Nature">
        <title>Giant virus diversity and host interactions through global metagenomics.</title>
        <authorList>
            <person name="Schulz F."/>
            <person name="Roux S."/>
            <person name="Paez-Espino D."/>
            <person name="Jungbluth S."/>
            <person name="Walsh D.A."/>
            <person name="Denef V.J."/>
            <person name="McMahon K.D."/>
            <person name="Konstantinidis K.T."/>
            <person name="Eloe-Fadrosh E.A."/>
            <person name="Kyrpides N.C."/>
            <person name="Woyke T."/>
        </authorList>
    </citation>
    <scope>NUCLEOTIDE SEQUENCE</scope>
    <source>
        <strain evidence="1">GVMAG-M-3300009151-35</strain>
    </source>
</reference>
<name>A0A6C0EQC3_9ZZZZ</name>
<organism evidence="1">
    <name type="scientific">viral metagenome</name>
    <dbReference type="NCBI Taxonomy" id="1070528"/>
    <lineage>
        <taxon>unclassified sequences</taxon>
        <taxon>metagenomes</taxon>
        <taxon>organismal metagenomes</taxon>
    </lineage>
</organism>
<dbReference type="AlphaFoldDB" id="A0A6C0EQC3"/>
<proteinExistence type="predicted"/>
<accession>A0A6C0EQC3</accession>